<protein>
    <recommendedName>
        <fullName evidence="2 11">Threonine--tRNA ligase</fullName>
        <ecNumber evidence="2 11">6.1.1.3</ecNumber>
    </recommendedName>
</protein>
<sequence length="409" mass="47578">MAEKDKKELPDHRRIGQELDLFTTSELVGSGLPLWTPRGTIVRQELDQFVWEMRRARGYERVTIPHITKRELYETSGHWEKFADDLFRIESREGREYALKPMNCPHHTQIFKRKPHSYREMPQRYAETTMVYRDEQSGELGGLTRVLSITQDDSHVFCRTSQVKKEFFNLWDIVDIFYNRFGFKLRVRLSFHDPKEKQKYLGTEETWKQAEDSLREIAKDRNADYFEAPGEAALYGPKLDFMATDSINRQHQVATIQLDMNLPERFDLTCVNEKGEHERIVMIHSAIMGSIERFTAVLLEHLEGKLPLWLSPVHVKLLPVSETHATYARHLFEEMLMGGIRVSLDDSAETLGKRIRAGKVEKVPYLIVVGDEEVNAKTATLESRDKGKLGAFPISEIITRLQEEIRART</sequence>
<dbReference type="Gene3D" id="3.30.930.10">
    <property type="entry name" value="Bira Bifunctional Protein, Domain 2"/>
    <property type="match status" value="1"/>
</dbReference>
<dbReference type="GO" id="GO:0005524">
    <property type="term" value="F:ATP binding"/>
    <property type="evidence" value="ECO:0007669"/>
    <property type="project" value="UniProtKB-KW"/>
</dbReference>
<evidence type="ECO:0000313" key="14">
    <source>
        <dbReference type="Proteomes" id="UP000177215"/>
    </source>
</evidence>
<dbReference type="PRINTS" id="PR01047">
    <property type="entry name" value="TRNASYNTHTHR"/>
</dbReference>
<dbReference type="GO" id="GO:0005737">
    <property type="term" value="C:cytoplasm"/>
    <property type="evidence" value="ECO:0007669"/>
    <property type="project" value="UniProtKB-UniRule"/>
</dbReference>
<dbReference type="PROSITE" id="PS50862">
    <property type="entry name" value="AA_TRNA_LIGASE_II"/>
    <property type="match status" value="1"/>
</dbReference>
<evidence type="ECO:0000256" key="4">
    <source>
        <dbReference type="ARBA" id="ARBA00022723"/>
    </source>
</evidence>
<keyword evidence="3 13" id="KW-0436">Ligase</keyword>
<dbReference type="InterPro" id="IPR036621">
    <property type="entry name" value="Anticodon-bd_dom_sf"/>
</dbReference>
<dbReference type="PANTHER" id="PTHR11451:SF44">
    <property type="entry name" value="THREONINE--TRNA LIGASE, CHLOROPLASTIC_MITOCHONDRIAL 2"/>
    <property type="match status" value="1"/>
</dbReference>
<dbReference type="InterPro" id="IPR045864">
    <property type="entry name" value="aa-tRNA-synth_II/BPL/LPL"/>
</dbReference>
<keyword evidence="9" id="KW-0030">Aminoacyl-tRNA synthetase</keyword>
<dbReference type="InterPro" id="IPR006195">
    <property type="entry name" value="aa-tRNA-synth_II"/>
</dbReference>
<evidence type="ECO:0000256" key="8">
    <source>
        <dbReference type="ARBA" id="ARBA00022917"/>
    </source>
</evidence>
<reference evidence="13 14" key="1">
    <citation type="journal article" date="2016" name="Nat. Commun.">
        <title>Thousands of microbial genomes shed light on interconnected biogeochemical processes in an aquifer system.</title>
        <authorList>
            <person name="Anantharaman K."/>
            <person name="Brown C.T."/>
            <person name="Hug L.A."/>
            <person name="Sharon I."/>
            <person name="Castelle C.J."/>
            <person name="Probst A.J."/>
            <person name="Thomas B.C."/>
            <person name="Singh A."/>
            <person name="Wilkins M.J."/>
            <person name="Karaoz U."/>
            <person name="Brodie E.L."/>
            <person name="Williams K.H."/>
            <person name="Hubbard S.S."/>
            <person name="Banfield J.F."/>
        </authorList>
    </citation>
    <scope>NUCLEOTIDE SEQUENCE [LARGE SCALE GENOMIC DNA]</scope>
</reference>
<dbReference type="GO" id="GO:0004829">
    <property type="term" value="F:threonine-tRNA ligase activity"/>
    <property type="evidence" value="ECO:0007669"/>
    <property type="project" value="UniProtKB-UniRule"/>
</dbReference>
<dbReference type="SUPFAM" id="SSF52954">
    <property type="entry name" value="Class II aaRS ABD-related"/>
    <property type="match status" value="1"/>
</dbReference>
<evidence type="ECO:0000259" key="12">
    <source>
        <dbReference type="PROSITE" id="PS50862"/>
    </source>
</evidence>
<dbReference type="FunFam" id="3.30.930.10:FF:000002">
    <property type="entry name" value="Threonine--tRNA ligase"/>
    <property type="match status" value="1"/>
</dbReference>
<evidence type="ECO:0000313" key="13">
    <source>
        <dbReference type="EMBL" id="OGG77683.1"/>
    </source>
</evidence>
<dbReference type="STRING" id="1798515.A3B35_02610"/>
<organism evidence="13 14">
    <name type="scientific">Candidatus Kaiserbacteria bacterium RIFCSPLOWO2_01_FULL_54_24</name>
    <dbReference type="NCBI Taxonomy" id="1798515"/>
    <lineage>
        <taxon>Bacteria</taxon>
        <taxon>Candidatus Kaiseribacteriota</taxon>
    </lineage>
</organism>
<comment type="similarity">
    <text evidence="1">Belongs to the class-II aminoacyl-tRNA synthetase family.</text>
</comment>
<keyword evidence="7" id="KW-0067">ATP-binding</keyword>
<evidence type="ECO:0000256" key="9">
    <source>
        <dbReference type="ARBA" id="ARBA00023146"/>
    </source>
</evidence>
<dbReference type="FunFam" id="3.40.50.800:FF:000001">
    <property type="entry name" value="Threonine--tRNA ligase"/>
    <property type="match status" value="1"/>
</dbReference>
<keyword evidence="8" id="KW-0648">Protein biosynthesis</keyword>
<comment type="catalytic activity">
    <reaction evidence="10">
        <text>tRNA(Thr) + L-threonine + ATP = L-threonyl-tRNA(Thr) + AMP + diphosphate + H(+)</text>
        <dbReference type="Rhea" id="RHEA:24624"/>
        <dbReference type="Rhea" id="RHEA-COMP:9670"/>
        <dbReference type="Rhea" id="RHEA-COMP:9704"/>
        <dbReference type="ChEBI" id="CHEBI:15378"/>
        <dbReference type="ChEBI" id="CHEBI:30616"/>
        <dbReference type="ChEBI" id="CHEBI:33019"/>
        <dbReference type="ChEBI" id="CHEBI:57926"/>
        <dbReference type="ChEBI" id="CHEBI:78442"/>
        <dbReference type="ChEBI" id="CHEBI:78534"/>
        <dbReference type="ChEBI" id="CHEBI:456215"/>
        <dbReference type="EC" id="6.1.1.3"/>
    </reaction>
</comment>
<dbReference type="InterPro" id="IPR002320">
    <property type="entry name" value="Thr-tRNA-ligase_IIa"/>
</dbReference>
<dbReference type="CDD" id="cd00860">
    <property type="entry name" value="ThrRS_anticodon"/>
    <property type="match status" value="1"/>
</dbReference>
<evidence type="ECO:0000256" key="10">
    <source>
        <dbReference type="ARBA" id="ARBA00049515"/>
    </source>
</evidence>
<comment type="caution">
    <text evidence="13">The sequence shown here is derived from an EMBL/GenBank/DDBJ whole genome shotgun (WGS) entry which is preliminary data.</text>
</comment>
<keyword evidence="6" id="KW-0862">Zinc</keyword>
<feature type="domain" description="Aminoacyl-transfer RNA synthetases class-II family profile" evidence="12">
    <location>
        <begin position="5"/>
        <end position="307"/>
    </location>
</feature>
<proteinExistence type="inferred from homology"/>
<dbReference type="GO" id="GO:0046872">
    <property type="term" value="F:metal ion binding"/>
    <property type="evidence" value="ECO:0007669"/>
    <property type="project" value="UniProtKB-KW"/>
</dbReference>
<dbReference type="Pfam" id="PF03129">
    <property type="entry name" value="HGTP_anticodon"/>
    <property type="match status" value="1"/>
</dbReference>
<dbReference type="PANTHER" id="PTHR11451">
    <property type="entry name" value="THREONINE-TRNA LIGASE"/>
    <property type="match status" value="1"/>
</dbReference>
<dbReference type="InterPro" id="IPR033728">
    <property type="entry name" value="ThrRS_core"/>
</dbReference>
<evidence type="ECO:0000256" key="3">
    <source>
        <dbReference type="ARBA" id="ARBA00022598"/>
    </source>
</evidence>
<gene>
    <name evidence="13" type="ORF">A3B35_02610</name>
</gene>
<accession>A0A1F6EVS4</accession>
<dbReference type="InterPro" id="IPR002314">
    <property type="entry name" value="aa-tRNA-synt_IIb"/>
</dbReference>
<evidence type="ECO:0000256" key="11">
    <source>
        <dbReference type="NCBIfam" id="TIGR00418"/>
    </source>
</evidence>
<dbReference type="EC" id="6.1.1.3" evidence="2 11"/>
<keyword evidence="5" id="KW-0547">Nucleotide-binding</keyword>
<evidence type="ECO:0000256" key="2">
    <source>
        <dbReference type="ARBA" id="ARBA00013163"/>
    </source>
</evidence>
<dbReference type="InterPro" id="IPR047246">
    <property type="entry name" value="ThrRS_anticodon"/>
</dbReference>
<name>A0A1F6EVS4_9BACT</name>
<dbReference type="GO" id="GO:0006435">
    <property type="term" value="P:threonyl-tRNA aminoacylation"/>
    <property type="evidence" value="ECO:0007669"/>
    <property type="project" value="UniProtKB-UniRule"/>
</dbReference>
<dbReference type="Pfam" id="PF00587">
    <property type="entry name" value="tRNA-synt_2b"/>
    <property type="match status" value="1"/>
</dbReference>
<dbReference type="EMBL" id="MFMC01000011">
    <property type="protein sequence ID" value="OGG77683.1"/>
    <property type="molecule type" value="Genomic_DNA"/>
</dbReference>
<dbReference type="CDD" id="cd00771">
    <property type="entry name" value="ThrRS_core"/>
    <property type="match status" value="1"/>
</dbReference>
<dbReference type="SUPFAM" id="SSF55681">
    <property type="entry name" value="Class II aaRS and biotin synthetases"/>
    <property type="match status" value="1"/>
</dbReference>
<dbReference type="NCBIfam" id="TIGR00418">
    <property type="entry name" value="thrS"/>
    <property type="match status" value="1"/>
</dbReference>
<evidence type="ECO:0000256" key="1">
    <source>
        <dbReference type="ARBA" id="ARBA00008226"/>
    </source>
</evidence>
<keyword evidence="4" id="KW-0479">Metal-binding</keyword>
<evidence type="ECO:0000256" key="5">
    <source>
        <dbReference type="ARBA" id="ARBA00022741"/>
    </source>
</evidence>
<dbReference type="InterPro" id="IPR004154">
    <property type="entry name" value="Anticodon-bd"/>
</dbReference>
<dbReference type="AlphaFoldDB" id="A0A1F6EVS4"/>
<dbReference type="Gene3D" id="3.40.50.800">
    <property type="entry name" value="Anticodon-binding domain"/>
    <property type="match status" value="1"/>
</dbReference>
<dbReference type="Proteomes" id="UP000177215">
    <property type="component" value="Unassembled WGS sequence"/>
</dbReference>
<evidence type="ECO:0000256" key="6">
    <source>
        <dbReference type="ARBA" id="ARBA00022833"/>
    </source>
</evidence>
<evidence type="ECO:0000256" key="7">
    <source>
        <dbReference type="ARBA" id="ARBA00022840"/>
    </source>
</evidence>